<keyword evidence="1" id="KW-0472">Membrane</keyword>
<dbReference type="PANTHER" id="PTHR22943:SF248">
    <property type="entry name" value="SEVEN TM RECEPTOR"/>
    <property type="match status" value="1"/>
</dbReference>
<reference evidence="3" key="2">
    <citation type="submission" date="2020-10" db="UniProtKB">
        <authorList>
            <consortium name="WormBaseParasite"/>
        </authorList>
    </citation>
    <scope>IDENTIFICATION</scope>
</reference>
<feature type="transmembrane region" description="Helical" evidence="1">
    <location>
        <begin position="195"/>
        <end position="214"/>
    </location>
</feature>
<dbReference type="PANTHER" id="PTHR22943">
    <property type="entry name" value="7-TRANSMEMBRANE DOMAIN RECEPTOR C.ELEGANS"/>
    <property type="match status" value="1"/>
</dbReference>
<dbReference type="WBParaSite" id="Pan_g21555.t1">
    <property type="protein sequence ID" value="Pan_g21555.t1"/>
    <property type="gene ID" value="Pan_g21555"/>
</dbReference>
<dbReference type="Proteomes" id="UP000492821">
    <property type="component" value="Unassembled WGS sequence"/>
</dbReference>
<feature type="transmembrane region" description="Helical" evidence="1">
    <location>
        <begin position="130"/>
        <end position="153"/>
    </location>
</feature>
<name>A0A7E4VK99_PANRE</name>
<feature type="transmembrane region" description="Helical" evidence="1">
    <location>
        <begin position="244"/>
        <end position="268"/>
    </location>
</feature>
<dbReference type="InterPro" id="IPR019421">
    <property type="entry name" value="7TM_GPCR_serpentine_rcpt_Srd"/>
</dbReference>
<feature type="transmembrane region" description="Helical" evidence="1">
    <location>
        <begin position="87"/>
        <end position="109"/>
    </location>
</feature>
<protein>
    <submittedName>
        <fullName evidence="3">G_PROTEIN_RECEP_F1_2 domain-containing protein</fullName>
    </submittedName>
</protein>
<evidence type="ECO:0000313" key="2">
    <source>
        <dbReference type="Proteomes" id="UP000492821"/>
    </source>
</evidence>
<keyword evidence="1" id="KW-0812">Transmembrane</keyword>
<dbReference type="Pfam" id="PF10317">
    <property type="entry name" value="7TM_GPCR_Srd"/>
    <property type="match status" value="1"/>
</dbReference>
<feature type="transmembrane region" description="Helical" evidence="1">
    <location>
        <begin position="45"/>
        <end position="67"/>
    </location>
</feature>
<keyword evidence="2" id="KW-1185">Reference proteome</keyword>
<evidence type="ECO:0000313" key="3">
    <source>
        <dbReference type="WBParaSite" id="Pan_g21555.t1"/>
    </source>
</evidence>
<proteinExistence type="predicted"/>
<dbReference type="AlphaFoldDB" id="A0A7E4VK99"/>
<organism evidence="2 3">
    <name type="scientific">Panagrellus redivivus</name>
    <name type="common">Microworm</name>
    <dbReference type="NCBI Taxonomy" id="6233"/>
    <lineage>
        <taxon>Eukaryota</taxon>
        <taxon>Metazoa</taxon>
        <taxon>Ecdysozoa</taxon>
        <taxon>Nematoda</taxon>
        <taxon>Chromadorea</taxon>
        <taxon>Rhabditida</taxon>
        <taxon>Tylenchina</taxon>
        <taxon>Panagrolaimomorpha</taxon>
        <taxon>Panagrolaimoidea</taxon>
        <taxon>Panagrolaimidae</taxon>
        <taxon>Panagrellus</taxon>
    </lineage>
</organism>
<reference evidence="2" key="1">
    <citation type="journal article" date="2013" name="Genetics">
        <title>The draft genome and transcriptome of Panagrellus redivivus are shaped by the harsh demands of a free-living lifestyle.</title>
        <authorList>
            <person name="Srinivasan J."/>
            <person name="Dillman A.R."/>
            <person name="Macchietto M.G."/>
            <person name="Heikkinen L."/>
            <person name="Lakso M."/>
            <person name="Fracchia K.M."/>
            <person name="Antoshechkin I."/>
            <person name="Mortazavi A."/>
            <person name="Wong G."/>
            <person name="Sternberg P.W."/>
        </authorList>
    </citation>
    <scope>NUCLEOTIDE SEQUENCE [LARGE SCALE GENOMIC DNA]</scope>
    <source>
        <strain evidence="2">MT8872</strain>
    </source>
</reference>
<feature type="transmembrane region" description="Helical" evidence="1">
    <location>
        <begin position="12"/>
        <end position="33"/>
    </location>
</feature>
<accession>A0A7E4VK99</accession>
<evidence type="ECO:0000256" key="1">
    <source>
        <dbReference type="SAM" id="Phobius"/>
    </source>
</evidence>
<keyword evidence="1" id="KW-1133">Transmembrane helix</keyword>
<sequence>MFSDVVLFAIRVSYYTTFALSVTFNGVLLYFIFKTTSSKLKLYSLILLQGVIIDIVTSCLFVYMQYYLESADGYVFTASSAPWNSKIQGTVKCVWTIFHVTFPILCNWSGPIRGFYRYLIFCRRITLSPWHVFCIYSFVTVWMTAAGCIYVAAFSDINQNPGAMTTLSNLAFWENRKNDLNRFCVAHLLNYNSAIFLSSMFFFVNVAAFSLPIFNRQAKQCLSSSREHMQPRTIQVQGQIGRQLALQAVLPFLCAFLGICVIFTIVVMPNYSIGVCAICTWKVEKLHTFLEV</sequence>